<comment type="caution">
    <text evidence="1">The sequence shown here is derived from an EMBL/GenBank/DDBJ whole genome shotgun (WGS) entry which is preliminary data.</text>
</comment>
<evidence type="ECO:0000313" key="1">
    <source>
        <dbReference type="EMBL" id="GFH54972.1"/>
    </source>
</evidence>
<accession>A0AAD3CZ95</accession>
<sequence length="181" mass="20522">MRSSILNKSSASIARAFRNSTTTRLACTYPRHLMSFTCTNVSDVCVKSPISLPYAHSPSLSFSSSAHVYIHPLSQIVLDHMQSIPTPSKSFEISKDSIEHHKDGTFTIQIIDSSQQVQGKIWTSYDANEKKHWLTVHKGDLVGRYLLQDNMKPAWHSDKKSVPDKIRDAVDEMMKKMNEEE</sequence>
<dbReference type="EMBL" id="BLLK01000047">
    <property type="protein sequence ID" value="GFH54972.1"/>
    <property type="molecule type" value="Genomic_DNA"/>
</dbReference>
<dbReference type="AlphaFoldDB" id="A0AAD3CZ95"/>
<reference evidence="1 2" key="1">
    <citation type="journal article" date="2021" name="Sci. Rep.">
        <title>The genome of the diatom Chaetoceros tenuissimus carries an ancient integrated fragment of an extant virus.</title>
        <authorList>
            <person name="Hongo Y."/>
            <person name="Kimura K."/>
            <person name="Takaki Y."/>
            <person name="Yoshida Y."/>
            <person name="Baba S."/>
            <person name="Kobayashi G."/>
            <person name="Nagasaki K."/>
            <person name="Hano T."/>
            <person name="Tomaru Y."/>
        </authorList>
    </citation>
    <scope>NUCLEOTIDE SEQUENCE [LARGE SCALE GENOMIC DNA]</scope>
    <source>
        <strain evidence="1 2">NIES-3715</strain>
    </source>
</reference>
<keyword evidence="2" id="KW-1185">Reference proteome</keyword>
<organism evidence="1 2">
    <name type="scientific">Chaetoceros tenuissimus</name>
    <dbReference type="NCBI Taxonomy" id="426638"/>
    <lineage>
        <taxon>Eukaryota</taxon>
        <taxon>Sar</taxon>
        <taxon>Stramenopiles</taxon>
        <taxon>Ochrophyta</taxon>
        <taxon>Bacillariophyta</taxon>
        <taxon>Coscinodiscophyceae</taxon>
        <taxon>Chaetocerotophycidae</taxon>
        <taxon>Chaetocerotales</taxon>
        <taxon>Chaetocerotaceae</taxon>
        <taxon>Chaetoceros</taxon>
    </lineage>
</organism>
<name>A0AAD3CZ95_9STRA</name>
<dbReference type="Proteomes" id="UP001054902">
    <property type="component" value="Unassembled WGS sequence"/>
</dbReference>
<proteinExistence type="predicted"/>
<evidence type="ECO:0000313" key="2">
    <source>
        <dbReference type="Proteomes" id="UP001054902"/>
    </source>
</evidence>
<gene>
    <name evidence="1" type="ORF">CTEN210_11448</name>
</gene>
<protein>
    <submittedName>
        <fullName evidence="1">Uncharacterized protein</fullName>
    </submittedName>
</protein>